<name>A0ACB8UEN0_9APHY</name>
<accession>A0ACB8UEN0</accession>
<gene>
    <name evidence="1" type="ORF">BDY19DRAFT_883745</name>
</gene>
<evidence type="ECO:0000313" key="2">
    <source>
        <dbReference type="Proteomes" id="UP001055072"/>
    </source>
</evidence>
<evidence type="ECO:0000313" key="1">
    <source>
        <dbReference type="EMBL" id="KAI0092484.1"/>
    </source>
</evidence>
<keyword evidence="2" id="KW-1185">Reference proteome</keyword>
<dbReference type="EMBL" id="MU274903">
    <property type="protein sequence ID" value="KAI0092484.1"/>
    <property type="molecule type" value="Genomic_DNA"/>
</dbReference>
<comment type="caution">
    <text evidence="1">The sequence shown here is derived from an EMBL/GenBank/DDBJ whole genome shotgun (WGS) entry which is preliminary data.</text>
</comment>
<dbReference type="Proteomes" id="UP001055072">
    <property type="component" value="Unassembled WGS sequence"/>
</dbReference>
<sequence length="408" mass="46823">MALAWTLDRIRDRTPGIRLRIFADTFHYGFENIAKNTGIYHGERYGANQLLPTMREQKGDMVDLLILGTCEIDLPKLHSELLAIWNERPEDQKFKLVCMVHNTEDLAWQAFIPEWSRRGVLRLVTLGDHVSATFKTKFDELSESRDLQNFTSGYESIPIDAHYPVLDIPGLPQKSSERILSKAVIQGSFDSVRRDYNNLFADLINSLHDNASSWGYHPLIGSRKSFVPDHRGAETPFELYLVGSGQIEIPDELAYMVTVYRNLDYEDFYRFIANCDIVVPAFSSSIYYRFMASSTVALALELNVPILGTLRLRKAYRYIDDDRVVVTRPAAMREVSALKALRTRDASFFLKSDPSGVGRNLSDILGLESAVDNMLEVGWVRQKKDVDEYKQELWHRNELLAERLLRDM</sequence>
<protein>
    <submittedName>
        <fullName evidence="1">Uncharacterized protein</fullName>
    </submittedName>
</protein>
<proteinExistence type="predicted"/>
<organism evidence="1 2">
    <name type="scientific">Irpex rosettiformis</name>
    <dbReference type="NCBI Taxonomy" id="378272"/>
    <lineage>
        <taxon>Eukaryota</taxon>
        <taxon>Fungi</taxon>
        <taxon>Dikarya</taxon>
        <taxon>Basidiomycota</taxon>
        <taxon>Agaricomycotina</taxon>
        <taxon>Agaricomycetes</taxon>
        <taxon>Polyporales</taxon>
        <taxon>Irpicaceae</taxon>
        <taxon>Irpex</taxon>
    </lineage>
</organism>
<reference evidence="1" key="1">
    <citation type="journal article" date="2021" name="Environ. Microbiol.">
        <title>Gene family expansions and transcriptome signatures uncover fungal adaptations to wood decay.</title>
        <authorList>
            <person name="Hage H."/>
            <person name="Miyauchi S."/>
            <person name="Viragh M."/>
            <person name="Drula E."/>
            <person name="Min B."/>
            <person name="Chaduli D."/>
            <person name="Navarro D."/>
            <person name="Favel A."/>
            <person name="Norest M."/>
            <person name="Lesage-Meessen L."/>
            <person name="Balint B."/>
            <person name="Merenyi Z."/>
            <person name="de Eugenio L."/>
            <person name="Morin E."/>
            <person name="Martinez A.T."/>
            <person name="Baldrian P."/>
            <person name="Stursova M."/>
            <person name="Martinez M.J."/>
            <person name="Novotny C."/>
            <person name="Magnuson J.K."/>
            <person name="Spatafora J.W."/>
            <person name="Maurice S."/>
            <person name="Pangilinan J."/>
            <person name="Andreopoulos W."/>
            <person name="LaButti K."/>
            <person name="Hundley H."/>
            <person name="Na H."/>
            <person name="Kuo A."/>
            <person name="Barry K."/>
            <person name="Lipzen A."/>
            <person name="Henrissat B."/>
            <person name="Riley R."/>
            <person name="Ahrendt S."/>
            <person name="Nagy L.G."/>
            <person name="Grigoriev I.V."/>
            <person name="Martin F."/>
            <person name="Rosso M.N."/>
        </authorList>
    </citation>
    <scope>NUCLEOTIDE SEQUENCE</scope>
    <source>
        <strain evidence="1">CBS 384.51</strain>
    </source>
</reference>